<dbReference type="EMBL" id="JAPDDP010000104">
    <property type="protein sequence ID" value="MDA0185247.1"/>
    <property type="molecule type" value="Genomic_DNA"/>
</dbReference>
<dbReference type="AlphaFoldDB" id="A0A9X3NPN4"/>
<comment type="caution">
    <text evidence="2">The sequence shown here is derived from an EMBL/GenBank/DDBJ whole genome shotgun (WGS) entry which is preliminary data.</text>
</comment>
<accession>A0A9X3NPN4</accession>
<gene>
    <name evidence="2" type="ORF">OJ997_33390</name>
</gene>
<feature type="domain" description="DUF8091" evidence="1">
    <location>
        <begin position="12"/>
        <end position="162"/>
    </location>
</feature>
<name>A0A9X3NPN4_9ACTN</name>
<keyword evidence="3" id="KW-1185">Reference proteome</keyword>
<proteinExistence type="predicted"/>
<dbReference type="Proteomes" id="UP001147653">
    <property type="component" value="Unassembled WGS sequence"/>
</dbReference>
<sequence length="235" mass="26035">MTGIGQLREGPLHRDLKAMLAGPGDAFEVRVDGYVIDLVRADGELVEIQTGGFSPLRAKLDALLDRHRVRIVHPVPTERRILRVDEHGEVLSTKRSPKKPGPATIFEGLVSFPTLLSHPNLTIEVLLCREDHVRAPAPVRGRRYMRDPGQRRLRDVIDRIELSNPAHVAALLPVLEAPFTTRELAKAMKVPLPLAQKAAACCRALEVFTDAGMRGRAPLHDWGLHPKTNGIGKKR</sequence>
<dbReference type="RefSeq" id="WP_270029741.1">
    <property type="nucleotide sequence ID" value="NZ_JAPDDP010000104.1"/>
</dbReference>
<evidence type="ECO:0000313" key="2">
    <source>
        <dbReference type="EMBL" id="MDA0185247.1"/>
    </source>
</evidence>
<reference evidence="2" key="1">
    <citation type="submission" date="2022-10" db="EMBL/GenBank/DDBJ databases">
        <title>The WGS of Solirubrobacter phytolaccae KCTC 29190.</title>
        <authorList>
            <person name="Jiang Z."/>
        </authorList>
    </citation>
    <scope>NUCLEOTIDE SEQUENCE</scope>
    <source>
        <strain evidence="2">KCTC 29190</strain>
    </source>
</reference>
<evidence type="ECO:0000313" key="3">
    <source>
        <dbReference type="Proteomes" id="UP001147653"/>
    </source>
</evidence>
<evidence type="ECO:0000259" key="1">
    <source>
        <dbReference type="Pfam" id="PF26351"/>
    </source>
</evidence>
<organism evidence="2 3">
    <name type="scientific">Solirubrobacter phytolaccae</name>
    <dbReference type="NCBI Taxonomy" id="1404360"/>
    <lineage>
        <taxon>Bacteria</taxon>
        <taxon>Bacillati</taxon>
        <taxon>Actinomycetota</taxon>
        <taxon>Thermoleophilia</taxon>
        <taxon>Solirubrobacterales</taxon>
        <taxon>Solirubrobacteraceae</taxon>
        <taxon>Solirubrobacter</taxon>
    </lineage>
</organism>
<dbReference type="InterPro" id="IPR058404">
    <property type="entry name" value="DUF8091"/>
</dbReference>
<dbReference type="Pfam" id="PF26351">
    <property type="entry name" value="DUF8091"/>
    <property type="match status" value="1"/>
</dbReference>
<protein>
    <recommendedName>
        <fullName evidence="1">DUF8091 domain-containing protein</fullName>
    </recommendedName>
</protein>